<dbReference type="AlphaFoldDB" id="G8M2Q7"/>
<organism evidence="2 3">
    <name type="scientific">Acetivibrio clariflavus (strain DSM 19732 / NBRC 101661 / EBR45)</name>
    <name type="common">Clostridium clariflavum</name>
    <dbReference type="NCBI Taxonomy" id="720554"/>
    <lineage>
        <taxon>Bacteria</taxon>
        <taxon>Bacillati</taxon>
        <taxon>Bacillota</taxon>
        <taxon>Clostridia</taxon>
        <taxon>Eubacteriales</taxon>
        <taxon>Oscillospiraceae</taxon>
        <taxon>Acetivibrio</taxon>
    </lineage>
</organism>
<dbReference type="HOGENOM" id="CLU_133815_0_0_9"/>
<reference evidence="3" key="1">
    <citation type="submission" date="2011-12" db="EMBL/GenBank/DDBJ databases">
        <title>Complete sequence of Clostridium clariflavum DSM 19732.</title>
        <authorList>
            <consortium name="US DOE Joint Genome Institute"/>
            <person name="Lucas S."/>
            <person name="Han J."/>
            <person name="Lapidus A."/>
            <person name="Cheng J.-F."/>
            <person name="Goodwin L."/>
            <person name="Pitluck S."/>
            <person name="Peters L."/>
            <person name="Teshima H."/>
            <person name="Detter J.C."/>
            <person name="Han C."/>
            <person name="Tapia R."/>
            <person name="Land M."/>
            <person name="Hauser L."/>
            <person name="Kyrpides N."/>
            <person name="Ivanova N."/>
            <person name="Pagani I."/>
            <person name="Kitzmiller T."/>
            <person name="Lynd L."/>
            <person name="Izquierdo J."/>
            <person name="Woyke T."/>
        </authorList>
    </citation>
    <scope>NUCLEOTIDE SEQUENCE [LARGE SCALE GENOMIC DNA]</scope>
    <source>
        <strain evidence="3">DSM 19732 / NBRC 101661 / EBR45</strain>
    </source>
</reference>
<evidence type="ECO:0000313" key="2">
    <source>
        <dbReference type="EMBL" id="AEV67131.1"/>
    </source>
</evidence>
<evidence type="ECO:0000256" key="1">
    <source>
        <dbReference type="SAM" id="Phobius"/>
    </source>
</evidence>
<keyword evidence="1" id="KW-1133">Transmembrane helix</keyword>
<dbReference type="EMBL" id="CP003065">
    <property type="protein sequence ID" value="AEV67131.1"/>
    <property type="molecule type" value="Genomic_DNA"/>
</dbReference>
<keyword evidence="3" id="KW-1185">Reference proteome</keyword>
<dbReference type="InterPro" id="IPR025480">
    <property type="entry name" value="DUF4330"/>
</dbReference>
<proteinExistence type="predicted"/>
<accession>G8M2Q7</accession>
<keyword evidence="1" id="KW-0812">Transmembrane</keyword>
<dbReference type="Proteomes" id="UP000005435">
    <property type="component" value="Chromosome"/>
</dbReference>
<gene>
    <name evidence="2" type="ordered locus">Clocl_0402</name>
</gene>
<evidence type="ECO:0000313" key="3">
    <source>
        <dbReference type="Proteomes" id="UP000005435"/>
    </source>
</evidence>
<dbReference type="RefSeq" id="WP_014253763.1">
    <property type="nucleotide sequence ID" value="NC_016627.1"/>
</dbReference>
<keyword evidence="1" id="KW-0472">Membrane</keyword>
<dbReference type="Pfam" id="PF14221">
    <property type="entry name" value="DUF4330"/>
    <property type="match status" value="1"/>
</dbReference>
<reference evidence="2 3" key="2">
    <citation type="journal article" date="2012" name="Stand. Genomic Sci.">
        <title>Complete Genome Sequence of Clostridium clariflavum DSM 19732.</title>
        <authorList>
            <person name="Izquierdo J.A."/>
            <person name="Goodwin L."/>
            <person name="Davenport K.W."/>
            <person name="Teshima H."/>
            <person name="Bruce D."/>
            <person name="Detter C."/>
            <person name="Tapia R."/>
            <person name="Han S."/>
            <person name="Land M."/>
            <person name="Hauser L."/>
            <person name="Jeffries C.D."/>
            <person name="Han J."/>
            <person name="Pitluck S."/>
            <person name="Nolan M."/>
            <person name="Chen A."/>
            <person name="Huntemann M."/>
            <person name="Mavromatis K."/>
            <person name="Mikhailova N."/>
            <person name="Liolios K."/>
            <person name="Woyke T."/>
            <person name="Lynd L.R."/>
        </authorList>
    </citation>
    <scope>NUCLEOTIDE SEQUENCE [LARGE SCALE GENOMIC DNA]</scope>
    <source>
        <strain evidence="3">DSM 19732 / NBRC 101661 / EBR45</strain>
    </source>
</reference>
<feature type="transmembrane region" description="Helical" evidence="1">
    <location>
        <begin position="13"/>
        <end position="33"/>
    </location>
</feature>
<dbReference type="OrthoDB" id="1723529at2"/>
<dbReference type="STRING" id="720554.Clocl_0402"/>
<sequence precursor="true">MIIDSKGKLFGKVSIIDIIVVLVVIAAVAGIGYKMTRSNTLPLTVKTDKIRLTFYGEEAPEYAVKASKVGDIVKDFDQGATFGRLAEEIKTGDALSFTDFTEYVDGQWIVGSKPGYCSYKMVVDGEAVINPDGGINIGGVNYYVGRSATIRVGNNVFTGRIYSIEKKE</sequence>
<dbReference type="KEGG" id="ccl:Clocl_0402"/>
<dbReference type="eggNOG" id="ENOG5032UED">
    <property type="taxonomic scope" value="Bacteria"/>
</dbReference>
<evidence type="ECO:0008006" key="4">
    <source>
        <dbReference type="Google" id="ProtNLM"/>
    </source>
</evidence>
<name>G8M2Q7_ACECE</name>
<protein>
    <recommendedName>
        <fullName evidence="4">DUF4330 domain-containing protein</fullName>
    </recommendedName>
</protein>